<reference evidence="2 3" key="1">
    <citation type="submission" date="2022-09" db="EMBL/GenBank/DDBJ databases">
        <title>Interaction between co-microsymbionts with complementary sets of symbiotic genes in legume-rhizobium systems.</title>
        <authorList>
            <person name="Safronova V."/>
            <person name="Sazanova A."/>
            <person name="Afonin A."/>
            <person name="Chirak E."/>
        </authorList>
    </citation>
    <scope>NUCLEOTIDE SEQUENCE [LARGE SCALE GENOMIC DNA]</scope>
    <source>
        <strain evidence="2 3">A18/4-1</strain>
    </source>
</reference>
<accession>A0ABY6CB57</accession>
<keyword evidence="1" id="KW-0732">Signal</keyword>
<organism evidence="2 3">
    <name type="scientific">Devosia neptuniae</name>
    <dbReference type="NCBI Taxonomy" id="191302"/>
    <lineage>
        <taxon>Bacteria</taxon>
        <taxon>Pseudomonadati</taxon>
        <taxon>Pseudomonadota</taxon>
        <taxon>Alphaproteobacteria</taxon>
        <taxon>Hyphomicrobiales</taxon>
        <taxon>Devosiaceae</taxon>
        <taxon>Devosia</taxon>
    </lineage>
</organism>
<name>A0ABY6CB57_9HYPH</name>
<evidence type="ECO:0000313" key="2">
    <source>
        <dbReference type="EMBL" id="UXN69362.1"/>
    </source>
</evidence>
<feature type="signal peptide" evidence="1">
    <location>
        <begin position="1"/>
        <end position="18"/>
    </location>
</feature>
<gene>
    <name evidence="2" type="ORF">N8A98_19360</name>
</gene>
<dbReference type="Proteomes" id="UP001061862">
    <property type="component" value="Chromosome"/>
</dbReference>
<dbReference type="EMBL" id="CP104965">
    <property type="protein sequence ID" value="UXN69362.1"/>
    <property type="molecule type" value="Genomic_DNA"/>
</dbReference>
<proteinExistence type="predicted"/>
<keyword evidence="3" id="KW-1185">Reference proteome</keyword>
<feature type="chain" id="PRO_5045307199" evidence="1">
    <location>
        <begin position="19"/>
        <end position="152"/>
    </location>
</feature>
<sequence length="152" mass="16429">MKAILVVALGFMASPALAQPEFTVDQSKVYVTTPETCQALEKDGADALSDANVSVMTFAGGIRSLEHSCEFFDVKTHATNRSFFASAVCEGLDEIYPDTFAITPYDDKTIQVVSSYDAMMQVSGTYEPTSPIGNPGAILYHRCDNLSEIPVD</sequence>
<evidence type="ECO:0000256" key="1">
    <source>
        <dbReference type="SAM" id="SignalP"/>
    </source>
</evidence>
<dbReference type="RefSeq" id="WP_262167785.1">
    <property type="nucleotide sequence ID" value="NZ_CP104965.1"/>
</dbReference>
<protein>
    <submittedName>
        <fullName evidence="2">Uncharacterized protein</fullName>
    </submittedName>
</protein>
<evidence type="ECO:0000313" key="3">
    <source>
        <dbReference type="Proteomes" id="UP001061862"/>
    </source>
</evidence>